<dbReference type="PROSITE" id="PS00165">
    <property type="entry name" value="DEHYDRATASE_SER_THR"/>
    <property type="match status" value="1"/>
</dbReference>
<feature type="domain" description="Tryptophan synthase beta chain-like PALP" evidence="5">
    <location>
        <begin position="28"/>
        <end position="312"/>
    </location>
</feature>
<reference evidence="7" key="1">
    <citation type="submission" date="2014-11" db="EMBL/GenBank/DDBJ databases">
        <title>Hymenobacter sp. DG25B genome submission.</title>
        <authorList>
            <person name="Jung H.-Y."/>
            <person name="Kim M.K."/>
            <person name="Srinivasan S."/>
            <person name="Lim S."/>
        </authorList>
    </citation>
    <scope>NUCLEOTIDE SEQUENCE [LARGE SCALE GENOMIC DNA]</scope>
    <source>
        <strain evidence="7">DY59</strain>
    </source>
</reference>
<evidence type="ECO:0000259" key="5">
    <source>
        <dbReference type="Pfam" id="PF00291"/>
    </source>
</evidence>
<dbReference type="InterPro" id="IPR001926">
    <property type="entry name" value="TrpB-like_PALP"/>
</dbReference>
<dbReference type="FunFam" id="3.40.50.1100:FF:000005">
    <property type="entry name" value="Threonine dehydratase catabolic"/>
    <property type="match status" value="1"/>
</dbReference>
<dbReference type="SUPFAM" id="SSF53686">
    <property type="entry name" value="Tryptophan synthase beta subunit-like PLP-dependent enzymes"/>
    <property type="match status" value="1"/>
</dbReference>
<dbReference type="EMBL" id="CP010028">
    <property type="protein sequence ID" value="AIZ45022.1"/>
    <property type="molecule type" value="Genomic_DNA"/>
</dbReference>
<dbReference type="GO" id="GO:0003941">
    <property type="term" value="F:L-serine ammonia-lyase activity"/>
    <property type="evidence" value="ECO:0007669"/>
    <property type="project" value="TreeGrafter"/>
</dbReference>
<evidence type="ECO:0000313" key="7">
    <source>
        <dbReference type="Proteomes" id="UP000030634"/>
    </source>
</evidence>
<dbReference type="KEGG" id="dsw:QR90_07685"/>
<dbReference type="PANTHER" id="PTHR48078:SF6">
    <property type="entry name" value="L-THREONINE DEHYDRATASE CATABOLIC TDCB"/>
    <property type="match status" value="1"/>
</dbReference>
<evidence type="ECO:0000313" key="6">
    <source>
        <dbReference type="EMBL" id="AIZ45022.1"/>
    </source>
</evidence>
<dbReference type="GO" id="GO:0004794">
    <property type="term" value="F:threonine deaminase activity"/>
    <property type="evidence" value="ECO:0007669"/>
    <property type="project" value="TreeGrafter"/>
</dbReference>
<dbReference type="HOGENOM" id="CLU_021152_4_2_0"/>
<dbReference type="GO" id="GO:0030170">
    <property type="term" value="F:pyridoxal phosphate binding"/>
    <property type="evidence" value="ECO:0007669"/>
    <property type="project" value="InterPro"/>
</dbReference>
<dbReference type="FunFam" id="3.40.50.1100:FF:000007">
    <property type="entry name" value="L-threonine dehydratase catabolic TdcB"/>
    <property type="match status" value="1"/>
</dbReference>
<dbReference type="Proteomes" id="UP000030634">
    <property type="component" value="Chromosome"/>
</dbReference>
<gene>
    <name evidence="6" type="ORF">QR90_07685</name>
</gene>
<accession>A0A0A7KFQ3</accession>
<proteinExistence type="inferred from homology"/>
<protein>
    <submittedName>
        <fullName evidence="6">Threonine dehydratase</fullName>
    </submittedName>
</protein>
<dbReference type="GO" id="GO:0009097">
    <property type="term" value="P:isoleucine biosynthetic process"/>
    <property type="evidence" value="ECO:0007669"/>
    <property type="project" value="TreeGrafter"/>
</dbReference>
<dbReference type="Gene3D" id="3.40.50.1100">
    <property type="match status" value="2"/>
</dbReference>
<dbReference type="CDD" id="cd01562">
    <property type="entry name" value="Thr-dehyd"/>
    <property type="match status" value="1"/>
</dbReference>
<evidence type="ECO:0000256" key="3">
    <source>
        <dbReference type="ARBA" id="ARBA00022898"/>
    </source>
</evidence>
<comment type="cofactor">
    <cofactor evidence="1">
        <name>pyridoxal 5'-phosphate</name>
        <dbReference type="ChEBI" id="CHEBI:597326"/>
    </cofactor>
</comment>
<keyword evidence="4" id="KW-0456">Lyase</keyword>
<evidence type="ECO:0000256" key="1">
    <source>
        <dbReference type="ARBA" id="ARBA00001933"/>
    </source>
</evidence>
<dbReference type="PANTHER" id="PTHR48078">
    <property type="entry name" value="THREONINE DEHYDRATASE, MITOCHONDRIAL-RELATED"/>
    <property type="match status" value="1"/>
</dbReference>
<dbReference type="GO" id="GO:0006565">
    <property type="term" value="P:L-serine catabolic process"/>
    <property type="evidence" value="ECO:0007669"/>
    <property type="project" value="TreeGrafter"/>
</dbReference>
<dbReference type="STRING" id="1182571.QR90_07685"/>
<sequence>MTPEPAPPESAALVTLADIQAARTRLRDWLGRTPLVPFPNMNLWLKAENLQPTGAFKLRGAFNKLLSLTPEQRERGVVAHSSGNHAGAVAYAARALGLRAVVVMPAGAPQTKLAATRACGAEIVLVGNASEERAAKAAELAQARGLTPVPPYDDPHIIAGAGTVGLELLEDCPDVGTVLVPVSGGGLISGVATAIKALRPDVRVIGVEPELAADAQASLRAGQRVAWPADEVARTLADGLRVTTLGELTWAHIRAHVDDIVTVSEAQMRRAVRDTALQARLVAEPSGAVTVAAALYGGHRFAPGPVVAVVSGGNLDAATLVELLAADR</sequence>
<evidence type="ECO:0000256" key="2">
    <source>
        <dbReference type="ARBA" id="ARBA00010869"/>
    </source>
</evidence>
<dbReference type="InterPro" id="IPR036052">
    <property type="entry name" value="TrpB-like_PALP_sf"/>
</dbReference>
<evidence type="ECO:0000256" key="4">
    <source>
        <dbReference type="ARBA" id="ARBA00023239"/>
    </source>
</evidence>
<comment type="similarity">
    <text evidence="2">Belongs to the serine/threonine dehydratase family.</text>
</comment>
<dbReference type="InterPro" id="IPR000634">
    <property type="entry name" value="Ser/Thr_deHydtase_PyrdxlP-BS"/>
</dbReference>
<dbReference type="Pfam" id="PF00291">
    <property type="entry name" value="PALP"/>
    <property type="match status" value="1"/>
</dbReference>
<dbReference type="AlphaFoldDB" id="A0A0A7KFQ3"/>
<dbReference type="InterPro" id="IPR050147">
    <property type="entry name" value="Ser/Thr_Dehydratase"/>
</dbReference>
<dbReference type="GO" id="GO:0006567">
    <property type="term" value="P:L-threonine catabolic process"/>
    <property type="evidence" value="ECO:0007669"/>
    <property type="project" value="TreeGrafter"/>
</dbReference>
<organism evidence="6 7">
    <name type="scientific">Deinococcus radiopugnans</name>
    <dbReference type="NCBI Taxonomy" id="57497"/>
    <lineage>
        <taxon>Bacteria</taxon>
        <taxon>Thermotogati</taxon>
        <taxon>Deinococcota</taxon>
        <taxon>Deinococci</taxon>
        <taxon>Deinococcales</taxon>
        <taxon>Deinococcaceae</taxon>
        <taxon>Deinococcus</taxon>
    </lineage>
</organism>
<keyword evidence="3" id="KW-0663">Pyridoxal phosphate</keyword>
<dbReference type="RefSeq" id="WP_039683593.1">
    <property type="nucleotide sequence ID" value="NZ_CP010028.1"/>
</dbReference>
<name>A0A0A7KFQ3_9DEIO</name>